<keyword evidence="3" id="KW-0520">NAD</keyword>
<dbReference type="GO" id="GO:0051287">
    <property type="term" value="F:NAD binding"/>
    <property type="evidence" value="ECO:0007669"/>
    <property type="project" value="InterPro"/>
</dbReference>
<dbReference type="PIRSF" id="PIRSF000103">
    <property type="entry name" value="HIBADH"/>
    <property type="match status" value="1"/>
</dbReference>
<proteinExistence type="inferred from homology"/>
<dbReference type="InterPro" id="IPR008927">
    <property type="entry name" value="6-PGluconate_DH-like_C_sf"/>
</dbReference>
<dbReference type="Gene3D" id="3.40.50.720">
    <property type="entry name" value="NAD(P)-binding Rossmann-like Domain"/>
    <property type="match status" value="1"/>
</dbReference>
<dbReference type="OrthoDB" id="9786703at2"/>
<dbReference type="RefSeq" id="WP_076757206.1">
    <property type="nucleotide sequence ID" value="NZ_FTPL01000001.1"/>
</dbReference>
<feature type="domain" description="3-hydroxyisobutyrate dehydrogenase-like NAD-binding" evidence="6">
    <location>
        <begin position="162"/>
        <end position="282"/>
    </location>
</feature>
<gene>
    <name evidence="7" type="ORF">SAMN05428946_0985</name>
</gene>
<dbReference type="Pfam" id="PF14833">
    <property type="entry name" value="NAD_binding_11"/>
    <property type="match status" value="1"/>
</dbReference>
<dbReference type="Gene3D" id="1.10.1040.10">
    <property type="entry name" value="N-(1-d-carboxylethyl)-l-norvaline Dehydrogenase, domain 2"/>
    <property type="match status" value="1"/>
</dbReference>
<dbReference type="EMBL" id="FTPL01000001">
    <property type="protein sequence ID" value="SIT73442.1"/>
    <property type="molecule type" value="Genomic_DNA"/>
</dbReference>
<sequence>MERIGVVGCGLMGSGLVKNLIKHQYRVYVFDVNKEAVRRAIDMGASVCETIPDLAGKVECMILSLPSPELVERTMEEAFPEINEGTVVMDMSTNDVGLTRKLALKASERKVNFFDCPLSGGPAGAESGTLTVMVGGDEEGLPNAMPVLRAIGSHIEYLGTSGAGQIAKLCHNMVVGGVISLLSEAFMTGEQAGVPKEKIAAVLQKGTGQTRVMDVFGPNLLKESFAEVIFSLSNMRKDVTLYRSLAESVGVPTISSEPSRQLLDIAAHLNNEQKDVTAVYEIIEQFTGGKEQRRRLFNK</sequence>
<feature type="active site" evidence="4">
    <location>
        <position position="168"/>
    </location>
</feature>
<evidence type="ECO:0000313" key="7">
    <source>
        <dbReference type="EMBL" id="SIT73442.1"/>
    </source>
</evidence>
<dbReference type="SUPFAM" id="SSF51735">
    <property type="entry name" value="NAD(P)-binding Rossmann-fold domains"/>
    <property type="match status" value="1"/>
</dbReference>
<dbReference type="GO" id="GO:0050661">
    <property type="term" value="F:NADP binding"/>
    <property type="evidence" value="ECO:0007669"/>
    <property type="project" value="InterPro"/>
</dbReference>
<keyword evidence="8" id="KW-1185">Reference proteome</keyword>
<dbReference type="InterPro" id="IPR013328">
    <property type="entry name" value="6PGD_dom2"/>
</dbReference>
<dbReference type="AlphaFoldDB" id="A0A1U7PKJ8"/>
<evidence type="ECO:0000259" key="5">
    <source>
        <dbReference type="Pfam" id="PF03446"/>
    </source>
</evidence>
<evidence type="ECO:0000256" key="1">
    <source>
        <dbReference type="ARBA" id="ARBA00009080"/>
    </source>
</evidence>
<dbReference type="InterPro" id="IPR015815">
    <property type="entry name" value="HIBADH-related"/>
</dbReference>
<reference evidence="8" key="1">
    <citation type="submission" date="2017-01" db="EMBL/GenBank/DDBJ databases">
        <authorList>
            <person name="Varghese N."/>
            <person name="Submissions S."/>
        </authorList>
    </citation>
    <scope>NUCLEOTIDE SEQUENCE [LARGE SCALE GENOMIC DNA]</scope>
    <source>
        <strain evidence="8">MNA4</strain>
    </source>
</reference>
<dbReference type="SUPFAM" id="SSF48179">
    <property type="entry name" value="6-phosphogluconate dehydrogenase C-terminal domain-like"/>
    <property type="match status" value="1"/>
</dbReference>
<dbReference type="Pfam" id="PF03446">
    <property type="entry name" value="NAD_binding_2"/>
    <property type="match status" value="1"/>
</dbReference>
<dbReference type="PANTHER" id="PTHR22981">
    <property type="entry name" value="3-HYDROXYISOBUTYRATE DEHYDROGENASE-RELATED"/>
    <property type="match status" value="1"/>
</dbReference>
<feature type="domain" description="6-phosphogluconate dehydrogenase NADP-binding" evidence="5">
    <location>
        <begin position="3"/>
        <end position="159"/>
    </location>
</feature>
<dbReference type="InterPro" id="IPR006115">
    <property type="entry name" value="6PGDH_NADP-bd"/>
</dbReference>
<evidence type="ECO:0000256" key="3">
    <source>
        <dbReference type="ARBA" id="ARBA00023027"/>
    </source>
</evidence>
<dbReference type="InterPro" id="IPR029154">
    <property type="entry name" value="HIBADH-like_NADP-bd"/>
</dbReference>
<evidence type="ECO:0000256" key="4">
    <source>
        <dbReference type="PIRSR" id="PIRSR000103-1"/>
    </source>
</evidence>
<keyword evidence="2" id="KW-0560">Oxidoreductase</keyword>
<evidence type="ECO:0000256" key="2">
    <source>
        <dbReference type="ARBA" id="ARBA00023002"/>
    </source>
</evidence>
<evidence type="ECO:0000259" key="6">
    <source>
        <dbReference type="Pfam" id="PF14833"/>
    </source>
</evidence>
<dbReference type="GO" id="GO:0016616">
    <property type="term" value="F:oxidoreductase activity, acting on the CH-OH group of donors, NAD or NADP as acceptor"/>
    <property type="evidence" value="ECO:0007669"/>
    <property type="project" value="TreeGrafter"/>
</dbReference>
<comment type="similarity">
    <text evidence="1">Belongs to the HIBADH-related family.</text>
</comment>
<protein>
    <submittedName>
        <fullName evidence="7">3-hydroxyisobutyrate dehydrogenase</fullName>
    </submittedName>
</protein>
<dbReference type="PANTHER" id="PTHR22981:SF7">
    <property type="entry name" value="3-HYDROXYISOBUTYRATE DEHYDROGENASE, MITOCHONDRIAL"/>
    <property type="match status" value="1"/>
</dbReference>
<dbReference type="InterPro" id="IPR036291">
    <property type="entry name" value="NAD(P)-bd_dom_sf"/>
</dbReference>
<evidence type="ECO:0000313" key="8">
    <source>
        <dbReference type="Proteomes" id="UP000187550"/>
    </source>
</evidence>
<dbReference type="STRING" id="550447.SAMN05428946_0985"/>
<dbReference type="Proteomes" id="UP000187550">
    <property type="component" value="Unassembled WGS sequence"/>
</dbReference>
<accession>A0A1U7PKJ8</accession>
<organism evidence="7 8">
    <name type="scientific">Edaphobacillus lindanitolerans</name>
    <dbReference type="NCBI Taxonomy" id="550447"/>
    <lineage>
        <taxon>Bacteria</taxon>
        <taxon>Bacillati</taxon>
        <taxon>Bacillota</taxon>
        <taxon>Bacilli</taxon>
        <taxon>Bacillales</taxon>
        <taxon>Bacillaceae</taxon>
        <taxon>Edaphobacillus</taxon>
    </lineage>
</organism>
<name>A0A1U7PKJ8_9BACI</name>